<dbReference type="KEGG" id="nsr:NS506_00113"/>
<sequence>MNYTEIAAELGITKGRITQIRTSAPPPERAFFGVGPVAVGIPRRYGFEEGRERSFFDAADTAAQAAMEATLGRLSLVSTKFAIEPDCEVVPEGDAVVICGPKSAPVARTLLAGDPYLDFLQAEDRWWITDSRDGRRFDSPYRRPDSTIQSDVGYFGRHVIGNRIVLHVAGIMSVGSLGVCQWIESNIAKLYDGNETHSISGVVHCDFDDNFAIVDTRLIAGPYLW</sequence>
<gene>
    <name evidence="1" type="ORF">NS506_00113</name>
</gene>
<name>A0ABC8AJ08_9NOCA</name>
<proteinExistence type="predicted"/>
<dbReference type="AlphaFoldDB" id="A0ABC8AJ08"/>
<evidence type="ECO:0000313" key="2">
    <source>
        <dbReference type="Proteomes" id="UP000180166"/>
    </source>
</evidence>
<reference evidence="1 2" key="1">
    <citation type="submission" date="2016-10" db="EMBL/GenBank/DDBJ databases">
        <title>Genome sequence of Nocardia seriolae strain EM150506, isolated from Anguila japonica.</title>
        <authorList>
            <person name="Han H.-J."/>
        </authorList>
    </citation>
    <scope>NUCLEOTIDE SEQUENCE [LARGE SCALE GENOMIC DNA]</scope>
    <source>
        <strain evidence="1 2">EM150506</strain>
    </source>
</reference>
<evidence type="ECO:0000313" key="1">
    <source>
        <dbReference type="EMBL" id="APA94200.1"/>
    </source>
</evidence>
<protein>
    <submittedName>
        <fullName evidence="1">Uncharacterized protein</fullName>
    </submittedName>
</protein>
<accession>A0ABC8AJ08</accession>
<dbReference type="EMBL" id="CP017839">
    <property type="protein sequence ID" value="APA94200.1"/>
    <property type="molecule type" value="Genomic_DNA"/>
</dbReference>
<dbReference type="Proteomes" id="UP000180166">
    <property type="component" value="Chromosome"/>
</dbReference>
<organism evidence="1 2">
    <name type="scientific">Nocardia seriolae</name>
    <dbReference type="NCBI Taxonomy" id="37332"/>
    <lineage>
        <taxon>Bacteria</taxon>
        <taxon>Bacillati</taxon>
        <taxon>Actinomycetota</taxon>
        <taxon>Actinomycetes</taxon>
        <taxon>Mycobacteriales</taxon>
        <taxon>Nocardiaceae</taxon>
        <taxon>Nocardia</taxon>
    </lineage>
</organism>